<evidence type="ECO:0000313" key="2">
    <source>
        <dbReference type="Proteomes" id="UP001054837"/>
    </source>
</evidence>
<keyword evidence="2" id="KW-1185">Reference proteome</keyword>
<proteinExistence type="predicted"/>
<dbReference type="EMBL" id="BPLQ01007157">
    <property type="protein sequence ID" value="GIY28211.1"/>
    <property type="molecule type" value="Genomic_DNA"/>
</dbReference>
<gene>
    <name evidence="1" type="ORF">CDAR_58741</name>
</gene>
<protein>
    <submittedName>
        <fullName evidence="1">Uncharacterized protein</fullName>
    </submittedName>
</protein>
<evidence type="ECO:0000313" key="1">
    <source>
        <dbReference type="EMBL" id="GIY28211.1"/>
    </source>
</evidence>
<organism evidence="1 2">
    <name type="scientific">Caerostris darwini</name>
    <dbReference type="NCBI Taxonomy" id="1538125"/>
    <lineage>
        <taxon>Eukaryota</taxon>
        <taxon>Metazoa</taxon>
        <taxon>Ecdysozoa</taxon>
        <taxon>Arthropoda</taxon>
        <taxon>Chelicerata</taxon>
        <taxon>Arachnida</taxon>
        <taxon>Araneae</taxon>
        <taxon>Araneomorphae</taxon>
        <taxon>Entelegynae</taxon>
        <taxon>Araneoidea</taxon>
        <taxon>Araneidae</taxon>
        <taxon>Caerostris</taxon>
    </lineage>
</organism>
<comment type="caution">
    <text evidence="1">The sequence shown here is derived from an EMBL/GenBank/DDBJ whole genome shotgun (WGS) entry which is preliminary data.</text>
</comment>
<dbReference type="AlphaFoldDB" id="A0AAV4S6J8"/>
<sequence>MEMSLNTTSFPHKQKKESCLFLRYRRVNELFVNAASTNKEELEIRRIGDLDEVALEKRQELANKMCNHLVKHDPNEERAGKFQLDLKTLMSSYRKLIVR</sequence>
<dbReference type="Proteomes" id="UP001054837">
    <property type="component" value="Unassembled WGS sequence"/>
</dbReference>
<accession>A0AAV4S6J8</accession>
<name>A0AAV4S6J8_9ARAC</name>
<reference evidence="1 2" key="1">
    <citation type="submission" date="2021-06" db="EMBL/GenBank/DDBJ databases">
        <title>Caerostris darwini draft genome.</title>
        <authorList>
            <person name="Kono N."/>
            <person name="Arakawa K."/>
        </authorList>
    </citation>
    <scope>NUCLEOTIDE SEQUENCE [LARGE SCALE GENOMIC DNA]</scope>
</reference>